<dbReference type="Gene3D" id="2.130.10.10">
    <property type="entry name" value="YVTN repeat-like/Quinoprotein amine dehydrogenase"/>
    <property type="match status" value="3"/>
</dbReference>
<dbReference type="PANTHER" id="PTHR14344">
    <property type="entry name" value="WD REPEAT PROTEIN"/>
    <property type="match status" value="1"/>
</dbReference>
<comment type="subcellular location">
    <subcellularLocation>
        <location evidence="1">Cytoplasm</location>
    </subcellularLocation>
</comment>
<evidence type="ECO:0000256" key="4">
    <source>
        <dbReference type="ARBA" id="ARBA00022694"/>
    </source>
</evidence>
<dbReference type="Pfam" id="PF00400">
    <property type="entry name" value="WD40"/>
    <property type="match status" value="2"/>
</dbReference>
<evidence type="ECO:0000256" key="3">
    <source>
        <dbReference type="ARBA" id="ARBA00022574"/>
    </source>
</evidence>
<comment type="similarity">
    <text evidence="6">Belongs to the WD repeat WDR6 family.</text>
</comment>
<sequence>MEVLSHYGPALCVKFFNGYVYTGYGPFIQVYDYHTGDLKNQCRIFETNKVHGVTFSNSGMALCYGSKSTSLMPLGELSKRSSLVEYERRIGEWIISAEFNYDNNGFFLLTCYNRVLSFDLLGNLIRKSAVYGEKSLLYSGSIKVVSSCKTYVNAGTVMGGIIIWDLFSESIVANLLGHSGSIFYVTMNNDGTLVTSCSDDRSVRLWDLKSQTELSVGWGHTARIWNLLFFNNDSRIISVSEDCTCRIWAVEDNKLLQMAIYEVHLSKNVWGVDVNEQDQIAITSGNDGRLKLIELQPISDSQQVFTLQEISTQSCMIFGKEEIIKGFHWFAFGLIAITSMGKVLKFDDNEGRWEFVLQSDLFTSYSVTNGITNANIVIFSNNKCDLLILKLDPCNGRIIDRQEMHINELSKTQNCMVCRHNSIQDCFLITLESPNPHDPFLCLKFDINTLQLENKYSFIKPVNFSSSCLEVYDSFLLVGSRFSTLAIFNFNNVEQEPYVFRRLTPGDTTTSIHFVEYSQNKHVFAVTNRDGYYTFIGANLDSVEFNGSLKCEVIHDNKISRGFLEGAIFEDSGDLITFGFKSELFYIYNESQCYEIASLVCGGAHRQWKFSRTPDGFILIYIRASSIYFAKIGVSALPRTLRCGTHGREIRDISILKDRKYKNGYLFCTASEDTTIKLCHIEEATGNISTFWTLRKHVSGLQRCKIINDKFMISSSAREELFLWQITTDCNSKPYVTLRQSLPIFCDNPDLRIMDFAVKFVETDAQGFLLATVYSDSAIKLWRYNHQESKFHLLLDGRYESCCLLNVSLFSLDDQLYIMITATNGCLVVYNITDLSNGGDLAPFPDVDCSIRTHQSGIHALDIAVDNTGHSVTAYTGGDDNGLGICYFHLDKFTNRLTPKIKDFQRNAASSTITSCKLLEGREQLLTTSVDQVLRRWSVAGDKLVLEEQRYTSIADTGSLDVVENLLVVGGVGLSVMKNEHH</sequence>
<feature type="repeat" description="WD" evidence="7">
    <location>
        <begin position="217"/>
        <end position="258"/>
    </location>
</feature>
<gene>
    <name evidence="8" type="ORF">BN860_06194g</name>
</gene>
<evidence type="ECO:0000313" key="9">
    <source>
        <dbReference type="Proteomes" id="UP000019375"/>
    </source>
</evidence>
<dbReference type="SUPFAM" id="SSF50978">
    <property type="entry name" value="WD40 repeat-like"/>
    <property type="match status" value="3"/>
</dbReference>
<organism evidence="8 9">
    <name type="scientific">Zygosaccharomyces bailii (strain CLIB 213 / ATCC 58445 / CBS 680 / BCRC 21525 / NBRC 1098 / NCYC 1416 / NRRL Y-2227)</name>
    <dbReference type="NCBI Taxonomy" id="1333698"/>
    <lineage>
        <taxon>Eukaryota</taxon>
        <taxon>Fungi</taxon>
        <taxon>Dikarya</taxon>
        <taxon>Ascomycota</taxon>
        <taxon>Saccharomycotina</taxon>
        <taxon>Saccharomycetes</taxon>
        <taxon>Saccharomycetales</taxon>
        <taxon>Saccharomycetaceae</taxon>
        <taxon>Zygosaccharomyces</taxon>
    </lineage>
</organism>
<keyword evidence="3 7" id="KW-0853">WD repeat</keyword>
<feature type="repeat" description="WD" evidence="7">
    <location>
        <begin position="175"/>
        <end position="216"/>
    </location>
</feature>
<dbReference type="SMART" id="SM00320">
    <property type="entry name" value="WD40"/>
    <property type="match status" value="7"/>
</dbReference>
<dbReference type="EMBL" id="HG316455">
    <property type="protein sequence ID" value="CDF88273.1"/>
    <property type="molecule type" value="Genomic_DNA"/>
</dbReference>
<dbReference type="InterPro" id="IPR019775">
    <property type="entry name" value="WD40_repeat_CS"/>
</dbReference>
<evidence type="ECO:0000256" key="1">
    <source>
        <dbReference type="ARBA" id="ARBA00004496"/>
    </source>
</evidence>
<reference evidence="9" key="1">
    <citation type="journal article" date="2013" name="Genome Announc.">
        <title>Genome sequence of the food spoilage yeast Zygosaccharomyces bailii CLIB 213(T).</title>
        <authorList>
            <person name="Galeote V."/>
            <person name="Bigey F."/>
            <person name="Devillers H."/>
            <person name="Neuveglise C."/>
            <person name="Dequin S."/>
        </authorList>
    </citation>
    <scope>NUCLEOTIDE SEQUENCE [LARGE SCALE GENOMIC DNA]</scope>
    <source>
        <strain evidence="9">CLIB 213 / ATCC 58445 / CBS 680 / CCRC 21525 / NBRC 1098 / NCYC 1416 / NRRL Y-2227</strain>
    </source>
</reference>
<evidence type="ECO:0000256" key="7">
    <source>
        <dbReference type="PROSITE-ProRule" id="PRU00221"/>
    </source>
</evidence>
<evidence type="ECO:0000256" key="2">
    <source>
        <dbReference type="ARBA" id="ARBA00022490"/>
    </source>
</evidence>
<evidence type="ECO:0000313" key="8">
    <source>
        <dbReference type="EMBL" id="CDF88273.1"/>
    </source>
</evidence>
<name>A0A8J2T516_ZYGB2</name>
<dbReference type="InterPro" id="IPR036322">
    <property type="entry name" value="WD40_repeat_dom_sf"/>
</dbReference>
<protein>
    <submittedName>
        <fullName evidence="8">BN860_06194g1_1</fullName>
    </submittedName>
</protein>
<dbReference type="GO" id="GO:0030488">
    <property type="term" value="P:tRNA methylation"/>
    <property type="evidence" value="ECO:0007669"/>
    <property type="project" value="TreeGrafter"/>
</dbReference>
<accession>A0A8J2T516</accession>
<dbReference type="PROSITE" id="PS00678">
    <property type="entry name" value="WD_REPEATS_1"/>
    <property type="match status" value="1"/>
</dbReference>
<keyword evidence="2" id="KW-0963">Cytoplasm</keyword>
<keyword evidence="5" id="KW-0677">Repeat</keyword>
<keyword evidence="9" id="KW-1185">Reference proteome</keyword>
<dbReference type="Proteomes" id="UP000019375">
    <property type="component" value="Unassembled WGS sequence"/>
</dbReference>
<dbReference type="InterPro" id="IPR015943">
    <property type="entry name" value="WD40/YVTN_repeat-like_dom_sf"/>
</dbReference>
<dbReference type="PROSITE" id="PS50294">
    <property type="entry name" value="WD_REPEATS_REGION"/>
    <property type="match status" value="1"/>
</dbReference>
<dbReference type="PANTHER" id="PTHR14344:SF3">
    <property type="entry name" value="WD REPEAT-CONTAINING PROTEIN 6"/>
    <property type="match status" value="1"/>
</dbReference>
<keyword evidence="4" id="KW-0819">tRNA processing</keyword>
<dbReference type="InterPro" id="IPR051973">
    <property type="entry name" value="tRNA_Anticodon_Mtase-Reg"/>
</dbReference>
<dbReference type="PROSITE" id="PS50082">
    <property type="entry name" value="WD_REPEATS_2"/>
    <property type="match status" value="2"/>
</dbReference>
<dbReference type="AlphaFoldDB" id="A0A8J2T516"/>
<evidence type="ECO:0000256" key="5">
    <source>
        <dbReference type="ARBA" id="ARBA00022737"/>
    </source>
</evidence>
<proteinExistence type="inferred from homology"/>
<dbReference type="GO" id="GO:0005737">
    <property type="term" value="C:cytoplasm"/>
    <property type="evidence" value="ECO:0007669"/>
    <property type="project" value="UniProtKB-SubCell"/>
</dbReference>
<evidence type="ECO:0000256" key="6">
    <source>
        <dbReference type="ARBA" id="ARBA00038255"/>
    </source>
</evidence>
<dbReference type="OrthoDB" id="66881at2759"/>
<dbReference type="InterPro" id="IPR001680">
    <property type="entry name" value="WD40_rpt"/>
</dbReference>